<sequence length="167" mass="18114">MVRHRLQWCTPAKMKIEDEVRALWELLLVVKKLESEAYIVVKVGTRGSNVDQSSGVGATNHSNNGDEMGGASQVATNSGNNGKEEVIRLQLVVLTMLTMNREESSQSATNAHCNDASQSEMKGVEAMMSKKDGSSMSGTKGLKHEDSSKKNETISPSGNVEFGYAMF</sequence>
<keyword evidence="3" id="KW-1185">Reference proteome</keyword>
<evidence type="ECO:0000313" key="3">
    <source>
        <dbReference type="Proteomes" id="UP001642360"/>
    </source>
</evidence>
<protein>
    <submittedName>
        <fullName evidence="2">Uncharacterized protein</fullName>
    </submittedName>
</protein>
<dbReference type="AlphaFoldDB" id="A0ABC8UDA5"/>
<dbReference type="EMBL" id="CAUOFW020007391">
    <property type="protein sequence ID" value="CAK9179053.1"/>
    <property type="molecule type" value="Genomic_DNA"/>
</dbReference>
<gene>
    <name evidence="2" type="ORF">ILEXP_LOCUS48991</name>
</gene>
<organism evidence="2 3">
    <name type="scientific">Ilex paraguariensis</name>
    <name type="common">yerba mate</name>
    <dbReference type="NCBI Taxonomy" id="185542"/>
    <lineage>
        <taxon>Eukaryota</taxon>
        <taxon>Viridiplantae</taxon>
        <taxon>Streptophyta</taxon>
        <taxon>Embryophyta</taxon>
        <taxon>Tracheophyta</taxon>
        <taxon>Spermatophyta</taxon>
        <taxon>Magnoliopsida</taxon>
        <taxon>eudicotyledons</taxon>
        <taxon>Gunneridae</taxon>
        <taxon>Pentapetalae</taxon>
        <taxon>asterids</taxon>
        <taxon>campanulids</taxon>
        <taxon>Aquifoliales</taxon>
        <taxon>Aquifoliaceae</taxon>
        <taxon>Ilex</taxon>
    </lineage>
</organism>
<evidence type="ECO:0000256" key="1">
    <source>
        <dbReference type="SAM" id="MobiDB-lite"/>
    </source>
</evidence>
<name>A0ABC8UDA5_9AQUA</name>
<comment type="caution">
    <text evidence="2">The sequence shown here is derived from an EMBL/GenBank/DDBJ whole genome shotgun (WGS) entry which is preliminary data.</text>
</comment>
<proteinExistence type="predicted"/>
<dbReference type="Proteomes" id="UP001642360">
    <property type="component" value="Unassembled WGS sequence"/>
</dbReference>
<feature type="region of interest" description="Disordered" evidence="1">
    <location>
        <begin position="128"/>
        <end position="160"/>
    </location>
</feature>
<accession>A0ABC8UDA5</accession>
<feature type="region of interest" description="Disordered" evidence="1">
    <location>
        <begin position="49"/>
        <end position="81"/>
    </location>
</feature>
<reference evidence="2 3" key="1">
    <citation type="submission" date="2024-02" db="EMBL/GenBank/DDBJ databases">
        <authorList>
            <person name="Vignale AGUSTIN F."/>
            <person name="Sosa J E."/>
            <person name="Modenutti C."/>
        </authorList>
    </citation>
    <scope>NUCLEOTIDE SEQUENCE [LARGE SCALE GENOMIC DNA]</scope>
</reference>
<feature type="compositionally biased region" description="Basic and acidic residues" evidence="1">
    <location>
        <begin position="142"/>
        <end position="152"/>
    </location>
</feature>
<evidence type="ECO:0000313" key="2">
    <source>
        <dbReference type="EMBL" id="CAK9179053.1"/>
    </source>
</evidence>
<feature type="compositionally biased region" description="Polar residues" evidence="1">
    <location>
        <begin position="49"/>
        <end position="65"/>
    </location>
</feature>